<dbReference type="STRING" id="351160.RCIX1038"/>
<evidence type="ECO:0000256" key="6">
    <source>
        <dbReference type="ARBA" id="ARBA00023136"/>
    </source>
</evidence>
<dbReference type="SMART" id="SM00963">
    <property type="entry name" value="SRP54_N"/>
    <property type="match status" value="1"/>
</dbReference>
<dbReference type="Pfam" id="PF02881">
    <property type="entry name" value="SRP54_N"/>
    <property type="match status" value="1"/>
</dbReference>
<feature type="binding site" evidence="8">
    <location>
        <begin position="328"/>
        <end position="331"/>
    </location>
    <ligand>
        <name>GTP</name>
        <dbReference type="ChEBI" id="CHEBI:37565"/>
    </ligand>
</feature>
<dbReference type="Gene3D" id="3.40.50.300">
    <property type="entry name" value="P-loop containing nucleotide triphosphate hydrolases"/>
    <property type="match status" value="1"/>
</dbReference>
<dbReference type="GO" id="GO:0005737">
    <property type="term" value="C:cytoplasm"/>
    <property type="evidence" value="ECO:0007669"/>
    <property type="project" value="UniProtKB-SubCell"/>
</dbReference>
<dbReference type="eggNOG" id="arCOG01227">
    <property type="taxonomic scope" value="Archaea"/>
</dbReference>
<evidence type="ECO:0000256" key="4">
    <source>
        <dbReference type="ARBA" id="ARBA00022801"/>
    </source>
</evidence>
<dbReference type="GO" id="GO:0005047">
    <property type="term" value="F:signal recognition particle binding"/>
    <property type="evidence" value="ECO:0007669"/>
    <property type="project" value="TreeGrafter"/>
</dbReference>
<feature type="domain" description="SRP54-type proteins GTP-binding" evidence="10">
    <location>
        <begin position="349"/>
        <end position="362"/>
    </location>
</feature>
<dbReference type="InterPro" id="IPR042101">
    <property type="entry name" value="SRP54_N_sf"/>
</dbReference>
<dbReference type="PANTHER" id="PTHR43134:SF1">
    <property type="entry name" value="SIGNAL RECOGNITION PARTICLE RECEPTOR SUBUNIT ALPHA"/>
    <property type="match status" value="1"/>
</dbReference>
<keyword evidence="1 8" id="KW-1003">Cell membrane</keyword>
<evidence type="ECO:0000256" key="3">
    <source>
        <dbReference type="ARBA" id="ARBA00022741"/>
    </source>
</evidence>
<dbReference type="HAMAP" id="MF_00920">
    <property type="entry name" value="FtsY"/>
    <property type="match status" value="1"/>
</dbReference>
<dbReference type="Pfam" id="PF00448">
    <property type="entry name" value="SRP54"/>
    <property type="match status" value="1"/>
</dbReference>
<feature type="compositionally biased region" description="Low complexity" evidence="9">
    <location>
        <begin position="26"/>
        <end position="37"/>
    </location>
</feature>
<dbReference type="GO" id="GO:0005525">
    <property type="term" value="F:GTP binding"/>
    <property type="evidence" value="ECO:0007669"/>
    <property type="project" value="UniProtKB-UniRule"/>
</dbReference>
<evidence type="ECO:0000313" key="11">
    <source>
        <dbReference type="EMBL" id="CAJ36368.1"/>
    </source>
</evidence>
<dbReference type="GO" id="GO:0003924">
    <property type="term" value="F:GTPase activity"/>
    <property type="evidence" value="ECO:0007669"/>
    <property type="project" value="UniProtKB-UniRule"/>
</dbReference>
<dbReference type="SUPFAM" id="SSF47364">
    <property type="entry name" value="Domain of the SRP/SRP receptor G-proteins"/>
    <property type="match status" value="1"/>
</dbReference>
<keyword evidence="12" id="KW-1185">Reference proteome</keyword>
<dbReference type="SUPFAM" id="SSF52540">
    <property type="entry name" value="P-loop containing nucleoside triphosphate hydrolases"/>
    <property type="match status" value="1"/>
</dbReference>
<evidence type="ECO:0000256" key="2">
    <source>
        <dbReference type="ARBA" id="ARBA00022490"/>
    </source>
</evidence>
<dbReference type="FunFam" id="3.40.50.300:FF:000053">
    <property type="entry name" value="Signal recognition particle receptor FtsY"/>
    <property type="match status" value="1"/>
</dbReference>
<dbReference type="EMBL" id="AM114193">
    <property type="protein sequence ID" value="CAJ36368.1"/>
    <property type="molecule type" value="Genomic_DNA"/>
</dbReference>
<dbReference type="SMART" id="SM00962">
    <property type="entry name" value="SRP54"/>
    <property type="match status" value="1"/>
</dbReference>
<keyword evidence="7 8" id="KW-0675">Receptor</keyword>
<evidence type="ECO:0000313" key="12">
    <source>
        <dbReference type="Proteomes" id="UP000000663"/>
    </source>
</evidence>
<evidence type="ECO:0000256" key="9">
    <source>
        <dbReference type="SAM" id="MobiDB-lite"/>
    </source>
</evidence>
<keyword evidence="3 8" id="KW-0547">Nucleotide-binding</keyword>
<feature type="binding site" evidence="8">
    <location>
        <begin position="270"/>
        <end position="274"/>
    </location>
    <ligand>
        <name>GTP</name>
        <dbReference type="ChEBI" id="CHEBI:37565"/>
    </ligand>
</feature>
<feature type="binding site" evidence="8">
    <location>
        <begin position="188"/>
        <end position="195"/>
    </location>
    <ligand>
        <name>GTP</name>
        <dbReference type="ChEBI" id="CHEBI:37565"/>
    </ligand>
</feature>
<comment type="subcellular location">
    <subcellularLocation>
        <location evidence="8">Cell membrane</location>
        <topology evidence="8">Peripheral membrane protein</topology>
        <orientation evidence="8">Cytoplasmic side</orientation>
    </subcellularLocation>
    <subcellularLocation>
        <location evidence="8">Cytoplasm</location>
    </subcellularLocation>
</comment>
<dbReference type="InterPro" id="IPR003593">
    <property type="entry name" value="AAA+_ATPase"/>
</dbReference>
<dbReference type="GO" id="GO:0005886">
    <property type="term" value="C:plasma membrane"/>
    <property type="evidence" value="ECO:0007669"/>
    <property type="project" value="UniProtKB-SubCell"/>
</dbReference>
<dbReference type="InterPro" id="IPR000897">
    <property type="entry name" value="SRP54_GTPase_dom"/>
</dbReference>
<sequence length="377" mass="40529">MFDKLKQKLNEFKQTIDEKVKAVSGAPAPSEAPTPETEALKPEPSQPQPQVSAAATPQPSPAEKPAEAPAGKPTEAPAAPKPAGGILNKAIALTKGEVVLSEKDLEGPLWELEMALLESDVALPVAESIIKRVKEDLTGQHKKFLRSTGDLAEDALRDSIASILNTNALDFDDFVRKSNRPVVITFIGVNGAGKTTTIAKLGERLKEQGYGVVIAAGDTFRAGAIEQLEKHADRLGIKMIKHAQGADPAAVIYDAVQFAKNNKKDIVLADTAGRLHTNINLMEQLRKINRVVKPDLVIFVDEAIAGNDAVERAKLFNDAVPVSGTILTKADADAKGGAAISIAHITGKPILFLGVGQEYKDLKKFETDWFVDRLFER</sequence>
<comment type="catalytic activity">
    <reaction evidence="8">
        <text>GTP + H2O = GDP + phosphate + H(+)</text>
        <dbReference type="Rhea" id="RHEA:19669"/>
        <dbReference type="ChEBI" id="CHEBI:15377"/>
        <dbReference type="ChEBI" id="CHEBI:15378"/>
        <dbReference type="ChEBI" id="CHEBI:37565"/>
        <dbReference type="ChEBI" id="CHEBI:43474"/>
        <dbReference type="ChEBI" id="CHEBI:58189"/>
        <dbReference type="EC" id="3.6.5.4"/>
    </reaction>
</comment>
<feature type="compositionally biased region" description="Polar residues" evidence="9">
    <location>
        <begin position="48"/>
        <end position="57"/>
    </location>
</feature>
<feature type="region of interest" description="Disordered" evidence="9">
    <location>
        <begin position="17"/>
        <end position="82"/>
    </location>
</feature>
<keyword evidence="2 8" id="KW-0963">Cytoplasm</keyword>
<evidence type="ECO:0000256" key="5">
    <source>
        <dbReference type="ARBA" id="ARBA00023134"/>
    </source>
</evidence>
<dbReference type="AlphaFoldDB" id="Q0W5H5"/>
<evidence type="ECO:0000256" key="7">
    <source>
        <dbReference type="ARBA" id="ARBA00023170"/>
    </source>
</evidence>
<dbReference type="Gene3D" id="1.20.120.140">
    <property type="entry name" value="Signal recognition particle SRP54, nucleotide-binding domain"/>
    <property type="match status" value="1"/>
</dbReference>
<comment type="subunit">
    <text evidence="8">Part of the signal recognition particle protein translocation system, which is composed of SRP and FtsY.</text>
</comment>
<keyword evidence="6 8" id="KW-0472">Membrane</keyword>
<dbReference type="NCBIfam" id="TIGR00064">
    <property type="entry name" value="ftsY"/>
    <property type="match status" value="1"/>
</dbReference>
<evidence type="ECO:0000259" key="10">
    <source>
        <dbReference type="PROSITE" id="PS00300"/>
    </source>
</evidence>
<dbReference type="OrthoDB" id="372188at2157"/>
<dbReference type="InterPro" id="IPR036225">
    <property type="entry name" value="SRP/SRP_N"/>
</dbReference>
<dbReference type="PROSITE" id="PS00300">
    <property type="entry name" value="SRP54"/>
    <property type="match status" value="1"/>
</dbReference>
<feature type="compositionally biased region" description="Low complexity" evidence="9">
    <location>
        <begin position="61"/>
        <end position="82"/>
    </location>
</feature>
<accession>Q0W5H5</accession>
<dbReference type="PATRIC" id="fig|351160.9.peg.1873"/>
<dbReference type="EC" id="3.6.5.4" evidence="8"/>
<evidence type="ECO:0000256" key="8">
    <source>
        <dbReference type="HAMAP-Rule" id="MF_00920"/>
    </source>
</evidence>
<proteinExistence type="inferred from homology"/>
<protein>
    <recommendedName>
        <fullName evidence="8">Signal recognition particle receptor FtsY</fullName>
        <shortName evidence="8">SRP receptor</shortName>
        <ecNumber evidence="8">3.6.5.4</ecNumber>
    </recommendedName>
</protein>
<organism evidence="11 12">
    <name type="scientific">Methanocella arvoryzae (strain DSM 22066 / NBRC 105507 / MRE50)</name>
    <dbReference type="NCBI Taxonomy" id="351160"/>
    <lineage>
        <taxon>Archaea</taxon>
        <taxon>Methanobacteriati</taxon>
        <taxon>Methanobacteriota</taxon>
        <taxon>Stenosarchaea group</taxon>
        <taxon>Methanomicrobia</taxon>
        <taxon>Methanocellales</taxon>
        <taxon>Methanocellaceae</taxon>
        <taxon>Methanocella</taxon>
    </lineage>
</organism>
<name>Q0W5H5_METAR</name>
<dbReference type="PANTHER" id="PTHR43134">
    <property type="entry name" value="SIGNAL RECOGNITION PARTICLE RECEPTOR SUBUNIT ALPHA"/>
    <property type="match status" value="1"/>
</dbReference>
<dbReference type="GeneID" id="5143336"/>
<dbReference type="InterPro" id="IPR004390">
    <property type="entry name" value="SR_rcpt_FtsY"/>
</dbReference>
<gene>
    <name evidence="8 11" type="primary">ftsY</name>
    <name evidence="11" type="ORF">RCIX1038</name>
</gene>
<comment type="similarity">
    <text evidence="8">Belongs to the GTP-binding SRP family. FtsY subfamily.</text>
</comment>
<keyword evidence="5 8" id="KW-0342">GTP-binding</keyword>
<dbReference type="InterPro" id="IPR013822">
    <property type="entry name" value="Signal_recog_particl_SRP54_hlx"/>
</dbReference>
<dbReference type="InterPro" id="IPR027417">
    <property type="entry name" value="P-loop_NTPase"/>
</dbReference>
<keyword evidence="4 8" id="KW-0378">Hydrolase</keyword>
<dbReference type="SMART" id="SM00382">
    <property type="entry name" value="AAA"/>
    <property type="match status" value="1"/>
</dbReference>
<comment type="function">
    <text evidence="8">Involved in targeting and insertion of nascent membrane proteins into the cytoplasmic membrane. Acts as a receptor for the complex formed by the signal recognition particle (SRP) and the ribosome-nascent chain (RNC).</text>
</comment>
<dbReference type="GO" id="GO:0006614">
    <property type="term" value="P:SRP-dependent cotranslational protein targeting to membrane"/>
    <property type="evidence" value="ECO:0007669"/>
    <property type="project" value="InterPro"/>
</dbReference>
<evidence type="ECO:0000256" key="1">
    <source>
        <dbReference type="ARBA" id="ARBA00022475"/>
    </source>
</evidence>
<dbReference type="Proteomes" id="UP000000663">
    <property type="component" value="Chromosome"/>
</dbReference>
<dbReference type="RefSeq" id="WP_012036155.1">
    <property type="nucleotide sequence ID" value="NC_009464.1"/>
</dbReference>
<reference evidence="11 12" key="1">
    <citation type="journal article" date="2006" name="Science">
        <title>Genome of rice cluster I archaea -- the key methane producers in the rice rhizosphere.</title>
        <authorList>
            <person name="Erkel C."/>
            <person name="Kube M."/>
            <person name="Reinhardt R."/>
            <person name="Liesack W."/>
        </authorList>
    </citation>
    <scope>NUCLEOTIDE SEQUENCE [LARGE SCALE GENOMIC DNA]</scope>
    <source>
        <strain evidence="12">DSM 22066 / NBRC 105507 / MRE50</strain>
    </source>
</reference>
<dbReference type="KEGG" id="rci:RCIX1038"/>